<dbReference type="AlphaFoldDB" id="A0A8X7Y631"/>
<feature type="transmembrane region" description="Helical" evidence="13">
    <location>
        <begin position="12"/>
        <end position="30"/>
    </location>
</feature>
<feature type="transmembrane region" description="Helical" evidence="13">
    <location>
        <begin position="50"/>
        <end position="67"/>
    </location>
</feature>
<evidence type="ECO:0000256" key="6">
    <source>
        <dbReference type="ARBA" id="ARBA00022989"/>
    </source>
</evidence>
<dbReference type="InterPro" id="IPR039357">
    <property type="entry name" value="SRD5A/TECR"/>
</dbReference>
<keyword evidence="8 13" id="KW-0472">Membrane</keyword>
<comment type="pathway">
    <text evidence="11">Steroid biosynthesis.</text>
</comment>
<comment type="caution">
    <text evidence="15">The sequence shown here is derived from an EMBL/GenBank/DDBJ whole genome shotgun (WGS) entry which is preliminary data.</text>
</comment>
<evidence type="ECO:0000313" key="16">
    <source>
        <dbReference type="Proteomes" id="UP000886885"/>
    </source>
</evidence>
<evidence type="ECO:0000259" key="14">
    <source>
        <dbReference type="Pfam" id="PF02544"/>
    </source>
</evidence>
<dbReference type="FunFam" id="1.20.120.1630:FF:000002">
    <property type="entry name" value="Steroid 5 alpha-reductase 1"/>
    <property type="match status" value="1"/>
</dbReference>
<evidence type="ECO:0000256" key="10">
    <source>
        <dbReference type="ARBA" id="ARBA00048164"/>
    </source>
</evidence>
<keyword evidence="6 13" id="KW-1133">Transmembrane helix</keyword>
<keyword evidence="7" id="KW-0560">Oxidoreductase</keyword>
<evidence type="ECO:0000256" key="5">
    <source>
        <dbReference type="ARBA" id="ARBA00022692"/>
    </source>
</evidence>
<evidence type="ECO:0000256" key="13">
    <source>
        <dbReference type="SAM" id="Phobius"/>
    </source>
</evidence>
<comment type="similarity">
    <text evidence="3">Belongs to the steroid 5-alpha reductase family.</text>
</comment>
<comment type="pathway">
    <text evidence="2">Hormone biosynthesis.</text>
</comment>
<dbReference type="Proteomes" id="UP000886885">
    <property type="component" value="Chromosome 16D"/>
</dbReference>
<evidence type="ECO:0000256" key="7">
    <source>
        <dbReference type="ARBA" id="ARBA00023002"/>
    </source>
</evidence>
<keyword evidence="16" id="KW-1185">Reference proteome</keyword>
<evidence type="ECO:0000256" key="9">
    <source>
        <dbReference type="ARBA" id="ARBA00037910"/>
    </source>
</evidence>
<accession>A0A8X7Y631</accession>
<dbReference type="GO" id="GO:0016020">
    <property type="term" value="C:membrane"/>
    <property type="evidence" value="ECO:0007669"/>
    <property type="project" value="UniProtKB-SubCell"/>
</dbReference>
<comment type="pathway">
    <text evidence="9">Plant hormone biosynthesis; brassinosteroid biosynthesis.</text>
</comment>
<proteinExistence type="inferred from homology"/>
<organism evidence="15 16">
    <name type="scientific">Populus tomentosa</name>
    <name type="common">Chinese white poplar</name>
    <dbReference type="NCBI Taxonomy" id="118781"/>
    <lineage>
        <taxon>Eukaryota</taxon>
        <taxon>Viridiplantae</taxon>
        <taxon>Streptophyta</taxon>
        <taxon>Embryophyta</taxon>
        <taxon>Tracheophyta</taxon>
        <taxon>Spermatophyta</taxon>
        <taxon>Magnoliopsida</taxon>
        <taxon>eudicotyledons</taxon>
        <taxon>Gunneridae</taxon>
        <taxon>Pentapetalae</taxon>
        <taxon>rosids</taxon>
        <taxon>fabids</taxon>
        <taxon>Malpighiales</taxon>
        <taxon>Salicaceae</taxon>
        <taxon>Saliceae</taxon>
        <taxon>Populus</taxon>
    </lineage>
</organism>
<comment type="subcellular location">
    <subcellularLocation>
        <location evidence="1">Membrane</location>
        <topology evidence="1">Multi-pass membrane protein</topology>
    </subcellularLocation>
</comment>
<comment type="catalytic activity">
    <reaction evidence="10">
        <text>a 3-oxo-5alpha-steroid + NADP(+) = a 3-oxo-Delta(4)-steroid + NADPH + H(+)</text>
        <dbReference type="Rhea" id="RHEA:54384"/>
        <dbReference type="ChEBI" id="CHEBI:13601"/>
        <dbReference type="ChEBI" id="CHEBI:15378"/>
        <dbReference type="ChEBI" id="CHEBI:47909"/>
        <dbReference type="ChEBI" id="CHEBI:57783"/>
        <dbReference type="ChEBI" id="CHEBI:58349"/>
        <dbReference type="EC" id="1.3.1.22"/>
    </reaction>
</comment>
<evidence type="ECO:0000256" key="2">
    <source>
        <dbReference type="ARBA" id="ARBA00004972"/>
    </source>
</evidence>
<dbReference type="OrthoDB" id="5788137at2759"/>
<dbReference type="Pfam" id="PF02544">
    <property type="entry name" value="Steroid_dh"/>
    <property type="match status" value="1"/>
</dbReference>
<dbReference type="GO" id="GO:0016132">
    <property type="term" value="P:brassinosteroid biosynthetic process"/>
    <property type="evidence" value="ECO:0007669"/>
    <property type="project" value="TreeGrafter"/>
</dbReference>
<dbReference type="PANTHER" id="PTHR10556">
    <property type="entry name" value="3-OXO-5-ALPHA-STEROID 4-DEHYDROGENASE"/>
    <property type="match status" value="1"/>
</dbReference>
<protein>
    <recommendedName>
        <fullName evidence="12">Steroid 5-alpha-reductase DET2</fullName>
        <ecNumber evidence="4">1.3.1.22</ecNumber>
    </recommendedName>
</protein>
<dbReference type="InterPro" id="IPR001104">
    <property type="entry name" value="3-oxo-5_a-steroid_4-DH_C"/>
</dbReference>
<gene>
    <name evidence="15" type="ORF">POTOM_052921</name>
</gene>
<evidence type="ECO:0000256" key="12">
    <source>
        <dbReference type="ARBA" id="ARBA00068774"/>
    </source>
</evidence>
<feature type="domain" description="3-oxo-5-alpha-steroid 4-dehydrogenase C-terminal" evidence="14">
    <location>
        <begin position="110"/>
        <end position="257"/>
    </location>
</feature>
<feature type="transmembrane region" description="Helical" evidence="13">
    <location>
        <begin position="110"/>
        <end position="128"/>
    </location>
</feature>
<dbReference type="EMBL" id="JAAWWB010000032">
    <property type="protein sequence ID" value="KAG6744210.1"/>
    <property type="molecule type" value="Genomic_DNA"/>
</dbReference>
<sequence>MALLDQSLFHYSLLSIYLIGPPTFISLKFLQAPYGKHHRPGWGPTISPPLAWILMESPTLWLTLLLFPYGQHFTNPKALILMSPFLFHYFHRTCIYPLRIYRNSKTTGGFPVSVAVMAFGFNLLNAYLQARWVSHYKSDYDGGLFWWKFFGGLVVFVWGMRINTWADGVLLGLKREGGGYKVPRGGWFELVSCPNYSGEIVEWLGWAVMTWSWAGFGFLLYTCANLVPRACANHKWYLEKFREDYPKNRKAVIPFLFKNQMQSNIPLDCVLTAQSLFRFVCTTEKGTQESMTGLLQSPTEELLHGTDKEFSINMMPHKMMSSENDNLGIQ</sequence>
<reference evidence="15" key="1">
    <citation type="journal article" date="2020" name="bioRxiv">
        <title>Hybrid origin of Populus tomentosa Carr. identified through genome sequencing and phylogenomic analysis.</title>
        <authorList>
            <person name="An X."/>
            <person name="Gao K."/>
            <person name="Chen Z."/>
            <person name="Li J."/>
            <person name="Yang X."/>
            <person name="Yang X."/>
            <person name="Zhou J."/>
            <person name="Guo T."/>
            <person name="Zhao T."/>
            <person name="Huang S."/>
            <person name="Miao D."/>
            <person name="Khan W.U."/>
            <person name="Rao P."/>
            <person name="Ye M."/>
            <person name="Lei B."/>
            <person name="Liao W."/>
            <person name="Wang J."/>
            <person name="Ji L."/>
            <person name="Li Y."/>
            <person name="Guo B."/>
            <person name="Mustafa N.S."/>
            <person name="Li S."/>
            <person name="Yun Q."/>
            <person name="Keller S.R."/>
            <person name="Mao J."/>
            <person name="Zhang R."/>
            <person name="Strauss S.H."/>
        </authorList>
    </citation>
    <scope>NUCLEOTIDE SEQUENCE</scope>
    <source>
        <strain evidence="15">GM15</strain>
        <tissue evidence="15">Leaf</tissue>
    </source>
</reference>
<evidence type="ECO:0000256" key="1">
    <source>
        <dbReference type="ARBA" id="ARBA00004141"/>
    </source>
</evidence>
<evidence type="ECO:0000256" key="3">
    <source>
        <dbReference type="ARBA" id="ARBA00007742"/>
    </source>
</evidence>
<evidence type="ECO:0000256" key="4">
    <source>
        <dbReference type="ARBA" id="ARBA00012049"/>
    </source>
</evidence>
<name>A0A8X7Y631_POPTO</name>
<evidence type="ECO:0000256" key="11">
    <source>
        <dbReference type="ARBA" id="ARBA00060577"/>
    </source>
</evidence>
<dbReference type="GO" id="GO:0047751">
    <property type="term" value="F:3-oxo-5-alpha-steroid 4-dehydrogenase (NADP+) activity"/>
    <property type="evidence" value="ECO:0007669"/>
    <property type="project" value="UniProtKB-EC"/>
</dbReference>
<feature type="transmembrane region" description="Helical" evidence="13">
    <location>
        <begin position="140"/>
        <end position="160"/>
    </location>
</feature>
<evidence type="ECO:0000313" key="15">
    <source>
        <dbReference type="EMBL" id="KAG6744210.1"/>
    </source>
</evidence>
<evidence type="ECO:0000256" key="8">
    <source>
        <dbReference type="ARBA" id="ARBA00023136"/>
    </source>
</evidence>
<dbReference type="EC" id="1.3.1.22" evidence="4"/>
<dbReference type="PANTHER" id="PTHR10556:SF43">
    <property type="entry name" value="STEROID 5-ALPHA-REDUCTASE DET2"/>
    <property type="match status" value="1"/>
</dbReference>
<keyword evidence="5 13" id="KW-0812">Transmembrane</keyword>
<dbReference type="PROSITE" id="PS50244">
    <property type="entry name" value="S5A_REDUCTASE"/>
    <property type="match status" value="1"/>
</dbReference>